<organism evidence="1 2">
    <name type="scientific">Leptonema illini DSM 21528</name>
    <dbReference type="NCBI Taxonomy" id="929563"/>
    <lineage>
        <taxon>Bacteria</taxon>
        <taxon>Pseudomonadati</taxon>
        <taxon>Spirochaetota</taxon>
        <taxon>Spirochaetia</taxon>
        <taxon>Leptospirales</taxon>
        <taxon>Leptospiraceae</taxon>
        <taxon>Leptonema</taxon>
    </lineage>
</organism>
<evidence type="ECO:0000313" key="1">
    <source>
        <dbReference type="EMBL" id="EHQ05048.1"/>
    </source>
</evidence>
<dbReference type="Proteomes" id="UP000005737">
    <property type="component" value="Unassembled WGS sequence"/>
</dbReference>
<keyword evidence="2" id="KW-1185">Reference proteome</keyword>
<sequence>MNLDQIRLSSTIAILSLLLTSCSTTMTLGRLPVQKANQPMRQKHLCLAIDGTNDKYPLNGNFGLFIQPGLFLEDIVVGELSAFYEVRRINAGNCLGNEKRLNVAIVDFQYSAYVAVVMAEAQSTATISFKIIDPDGSIITVESQSDRISGGETGSARLPLVVVTREAIQDAVRKNVDLLVCYERQGACAKPDPVDRRIQNVAAKYLQIRSTGSVEEKNHIWKVPR</sequence>
<dbReference type="AlphaFoldDB" id="H2CKJ3"/>
<proteinExistence type="predicted"/>
<evidence type="ECO:0000313" key="2">
    <source>
        <dbReference type="Proteomes" id="UP000005737"/>
    </source>
</evidence>
<dbReference type="EMBL" id="JH597773">
    <property type="protein sequence ID" value="EHQ05048.1"/>
    <property type="molecule type" value="Genomic_DNA"/>
</dbReference>
<gene>
    <name evidence="1" type="ORF">Lepil_0341</name>
</gene>
<evidence type="ECO:0008006" key="3">
    <source>
        <dbReference type="Google" id="ProtNLM"/>
    </source>
</evidence>
<reference evidence="1 2" key="1">
    <citation type="submission" date="2011-10" db="EMBL/GenBank/DDBJ databases">
        <title>The Improved High-Quality Draft genome of Leptonema illini DSM 21528.</title>
        <authorList>
            <consortium name="US DOE Joint Genome Institute (JGI-PGF)"/>
            <person name="Lucas S."/>
            <person name="Copeland A."/>
            <person name="Lapidus A."/>
            <person name="Glavina del Rio T."/>
            <person name="Dalin E."/>
            <person name="Tice H."/>
            <person name="Bruce D."/>
            <person name="Goodwin L."/>
            <person name="Pitluck S."/>
            <person name="Peters L."/>
            <person name="Mikhailova N."/>
            <person name="Held B."/>
            <person name="Kyrpides N."/>
            <person name="Mavromatis K."/>
            <person name="Ivanova N."/>
            <person name="Markowitz V."/>
            <person name="Cheng J.-F."/>
            <person name="Hugenholtz P."/>
            <person name="Woyke T."/>
            <person name="Wu D."/>
            <person name="Gronow S."/>
            <person name="Wellnitz S."/>
            <person name="Brambilla E.-M."/>
            <person name="Klenk H.-P."/>
            <person name="Eisen J.A."/>
        </authorList>
    </citation>
    <scope>NUCLEOTIDE SEQUENCE [LARGE SCALE GENOMIC DNA]</scope>
    <source>
        <strain evidence="1 2">DSM 21528</strain>
    </source>
</reference>
<dbReference type="PROSITE" id="PS51257">
    <property type="entry name" value="PROKAR_LIPOPROTEIN"/>
    <property type="match status" value="1"/>
</dbReference>
<dbReference type="RefSeq" id="WP_002769339.1">
    <property type="nucleotide sequence ID" value="NZ_JH597773.1"/>
</dbReference>
<dbReference type="HOGENOM" id="CLU_1228678_0_0_12"/>
<accession>H2CKJ3</accession>
<name>H2CKJ3_9LEPT</name>
<protein>
    <recommendedName>
        <fullName evidence="3">Lipoprotein</fullName>
    </recommendedName>
</protein>